<dbReference type="AlphaFoldDB" id="A0A2J8A365"/>
<keyword evidence="2" id="KW-0472">Membrane</keyword>
<gene>
    <name evidence="3" type="ORF">TSOC_006621</name>
</gene>
<evidence type="ECO:0000313" key="3">
    <source>
        <dbReference type="EMBL" id="PNH06954.1"/>
    </source>
</evidence>
<reference evidence="3 4" key="1">
    <citation type="journal article" date="2017" name="Mol. Biol. Evol.">
        <title>The 4-celled Tetrabaena socialis nuclear genome reveals the essential components for genetic control of cell number at the origin of multicellularity in the volvocine lineage.</title>
        <authorList>
            <person name="Featherston J."/>
            <person name="Arakaki Y."/>
            <person name="Hanschen E.R."/>
            <person name="Ferris P.J."/>
            <person name="Michod R.E."/>
            <person name="Olson B.J.S.C."/>
            <person name="Nozaki H."/>
            <person name="Durand P.M."/>
        </authorList>
    </citation>
    <scope>NUCLEOTIDE SEQUENCE [LARGE SCALE GENOMIC DNA]</scope>
    <source>
        <strain evidence="3 4">NIES-571</strain>
    </source>
</reference>
<organism evidence="3 4">
    <name type="scientific">Tetrabaena socialis</name>
    <dbReference type="NCBI Taxonomy" id="47790"/>
    <lineage>
        <taxon>Eukaryota</taxon>
        <taxon>Viridiplantae</taxon>
        <taxon>Chlorophyta</taxon>
        <taxon>core chlorophytes</taxon>
        <taxon>Chlorophyceae</taxon>
        <taxon>CS clade</taxon>
        <taxon>Chlamydomonadales</taxon>
        <taxon>Tetrabaenaceae</taxon>
        <taxon>Tetrabaena</taxon>
    </lineage>
</organism>
<evidence type="ECO:0000256" key="2">
    <source>
        <dbReference type="SAM" id="Phobius"/>
    </source>
</evidence>
<dbReference type="EMBL" id="PGGS01000205">
    <property type="protein sequence ID" value="PNH06954.1"/>
    <property type="molecule type" value="Genomic_DNA"/>
</dbReference>
<proteinExistence type="predicted"/>
<keyword evidence="4" id="KW-1185">Reference proteome</keyword>
<protein>
    <submittedName>
        <fullName evidence="3">Uncharacterized protein</fullName>
    </submittedName>
</protein>
<feature type="compositionally biased region" description="Basic residues" evidence="1">
    <location>
        <begin position="176"/>
        <end position="185"/>
    </location>
</feature>
<evidence type="ECO:0000256" key="1">
    <source>
        <dbReference type="SAM" id="MobiDB-lite"/>
    </source>
</evidence>
<comment type="caution">
    <text evidence="3">The sequence shown here is derived from an EMBL/GenBank/DDBJ whole genome shotgun (WGS) entry which is preliminary data.</text>
</comment>
<feature type="transmembrane region" description="Helical" evidence="2">
    <location>
        <begin position="150"/>
        <end position="169"/>
    </location>
</feature>
<evidence type="ECO:0000313" key="4">
    <source>
        <dbReference type="Proteomes" id="UP000236333"/>
    </source>
</evidence>
<feature type="transmembrane region" description="Helical" evidence="2">
    <location>
        <begin position="125"/>
        <end position="144"/>
    </location>
</feature>
<dbReference type="Proteomes" id="UP000236333">
    <property type="component" value="Unassembled WGS sequence"/>
</dbReference>
<sequence length="238" mass="26251">MTRATSDRKARPPHSVPYNSRMRETCVKTWEQGRRVVSPVCAAARTIMQHVASLAAATISMVTAPAATPVLEKAYGTGSTVLGARAHRRHYDDKGSPVPSCGAARGLFGHAHQLGRVAEQRKHQLLLQLLLLLLLQQLLLRLLLMRRRLLLLLKLLLLFMKLLLLPLLLRLKAARPRATHGRSTPRHGASSKVSPLLGALPRRHQGGRQQPNIQRARVTKLGGRRCWCGGSRNADGES</sequence>
<accession>A0A2J8A365</accession>
<keyword evidence="2" id="KW-0812">Transmembrane</keyword>
<feature type="region of interest" description="Disordered" evidence="1">
    <location>
        <begin position="176"/>
        <end position="214"/>
    </location>
</feature>
<name>A0A2J8A365_9CHLO</name>
<keyword evidence="2" id="KW-1133">Transmembrane helix</keyword>